<dbReference type="PANTHER" id="PTHR30388:SF6">
    <property type="entry name" value="XANTHINE DEHYDROGENASE SUBUNIT A-RELATED"/>
    <property type="match status" value="1"/>
</dbReference>
<dbReference type="InterPro" id="IPR052698">
    <property type="entry name" value="MoCofactor_Util/Proc"/>
</dbReference>
<reference evidence="3 4" key="1">
    <citation type="submission" date="2020-07" db="EMBL/GenBank/DDBJ databases">
        <title>Draft whole-genome sequence of Heliobacterium chlorum DSM 3682, type strain.</title>
        <authorList>
            <person name="Kyndt J.A."/>
            <person name="Meyer T.E."/>
            <person name="Imhoff J.F."/>
        </authorList>
    </citation>
    <scope>NUCLEOTIDE SEQUENCE [LARGE SCALE GENOMIC DNA]</scope>
    <source>
        <strain evidence="3 4">DSM 3682</strain>
    </source>
</reference>
<evidence type="ECO:0000259" key="2">
    <source>
        <dbReference type="Pfam" id="PF13478"/>
    </source>
</evidence>
<feature type="domain" description="XdhC- CoxI" evidence="1">
    <location>
        <begin position="275"/>
        <end position="339"/>
    </location>
</feature>
<accession>A0ABR7T0J3</accession>
<evidence type="ECO:0000259" key="1">
    <source>
        <dbReference type="Pfam" id="PF02625"/>
    </source>
</evidence>
<keyword evidence="4" id="KW-1185">Reference proteome</keyword>
<comment type="caution">
    <text evidence="3">The sequence shown here is derived from an EMBL/GenBank/DDBJ whole genome shotgun (WGS) entry which is preliminary data.</text>
</comment>
<dbReference type="EMBL" id="JACVHF010000002">
    <property type="protein sequence ID" value="MBC9783702.1"/>
    <property type="molecule type" value="Genomic_DNA"/>
</dbReference>
<dbReference type="Pfam" id="PF13478">
    <property type="entry name" value="XdhC_C"/>
    <property type="match status" value="1"/>
</dbReference>
<dbReference type="Proteomes" id="UP000617402">
    <property type="component" value="Unassembled WGS sequence"/>
</dbReference>
<gene>
    <name evidence="3" type="ORF">H1S01_04145</name>
</gene>
<evidence type="ECO:0000313" key="4">
    <source>
        <dbReference type="Proteomes" id="UP000617402"/>
    </source>
</evidence>
<dbReference type="PANTHER" id="PTHR30388">
    <property type="entry name" value="ALDEHYDE OXIDOREDUCTASE MOLYBDENUM COFACTOR ASSEMBLY PROTEIN"/>
    <property type="match status" value="1"/>
</dbReference>
<dbReference type="RefSeq" id="WP_188038839.1">
    <property type="nucleotide sequence ID" value="NZ_JACVHF010000002.1"/>
</dbReference>
<dbReference type="Gene3D" id="3.40.50.720">
    <property type="entry name" value="NAD(P)-binding Rossmann-like Domain"/>
    <property type="match status" value="1"/>
</dbReference>
<name>A0ABR7T0J3_HELCL</name>
<proteinExistence type="predicted"/>
<feature type="domain" description="XdhC Rossmann" evidence="2">
    <location>
        <begin position="109"/>
        <end position="251"/>
    </location>
</feature>
<evidence type="ECO:0000313" key="3">
    <source>
        <dbReference type="EMBL" id="MBC9783702.1"/>
    </source>
</evidence>
<dbReference type="Pfam" id="PF02625">
    <property type="entry name" value="XdhC_CoxI"/>
    <property type="match status" value="1"/>
</dbReference>
<protein>
    <submittedName>
        <fullName evidence="3">XdhC family protein</fullName>
    </submittedName>
</protein>
<dbReference type="InterPro" id="IPR027051">
    <property type="entry name" value="XdhC_Rossmann_dom"/>
</dbReference>
<dbReference type="InterPro" id="IPR003777">
    <property type="entry name" value="XdhC_CoxI"/>
</dbReference>
<sequence length="368" mass="40362">MIYAKLLEILNRRETAVLITVIQVRRTPPMLLDQAVKDDIHRIGVGKNRLWSPEWIEGSLGDLGLEDVADSLAEEVYRSGKLTLRKGLRNDQGEEITLVGEPFFPPDELVVLGGGHISQALVPITAMLGYQITVVDDRPSFAHREKFPDAELVICDDFVHAIGKLPLHRRCSVVIVTRGHRHDLLCLEQVSEKNLAYLGMIGSRRRVHLIRNLLQEKDIDPGLMERLHMPIGLDIGAETPEEIAVSIAAELIKYRQGGITMQDIDLLRALVESAQKGLPAALATVIATQGSTPRKAGAKLLIFQDGRMMGTIGGGCIEGEVRREALQRIESGEPGLYRFSLNSDDAAEEGMACGGTMEVFIAPVGKGD</sequence>
<organism evidence="3 4">
    <name type="scientific">Heliobacterium chlorum</name>
    <dbReference type="NCBI Taxonomy" id="2698"/>
    <lineage>
        <taxon>Bacteria</taxon>
        <taxon>Bacillati</taxon>
        <taxon>Bacillota</taxon>
        <taxon>Clostridia</taxon>
        <taxon>Eubacteriales</taxon>
        <taxon>Heliobacteriaceae</taxon>
        <taxon>Heliobacterium</taxon>
    </lineage>
</organism>